<reference evidence="2" key="1">
    <citation type="submission" date="2023-06" db="EMBL/GenBank/DDBJ databases">
        <title>Phylogenetic Diversity of Rhizobium strains.</title>
        <authorList>
            <person name="Moura F.T."/>
            <person name="Helene L.C.F."/>
            <person name="Hungria M."/>
        </authorList>
    </citation>
    <scope>NUCLEOTIDE SEQUENCE</scope>
    <source>
        <strain evidence="2">CCGE524</strain>
    </source>
</reference>
<sequence length="466" mass="51008">MKVQKLVIGLSVVSFLVMQEQRPAYSQTPPANNPPAAQADQEAPAQLSDDELEVLVARIALYPDDLVAAISAASLFPLQLVEAARFLEAKKKNADLKPKSDWDGSVISLLNYPEVVKMMSDDLEWTQAFGSALTNQQKDVLVAIQQLRDEAVAKGIIKTDEKITVVTQNDNVIIQPTDPEKIYVPQYPPEMLYQSGYAPQPVTYYSEPYPNYYYPGAAFFAAAVTGVAWAAAVNWDNWGVWGGNWRGDVDVDCNNCFNNRNFNGKVKWNDIDWKNVDRSKLNIDRQQLANMDRSAIRNNLQSDSRNDLRNRAQDINRQRTGPAADRVNRAADVRRDTMEGLKQRPQQRPANVADRPAARQTPSGVNRGQGAGNAARQNKQKLASRPDNRGRQPSALGNVSSGRRENMASQRGRQSMGGSPRSAPRASASRGGGGPRPSMHRGGGGHRPVPRGGGGGRGGGGRGGRR</sequence>
<dbReference type="PANTHER" id="PTHR40269">
    <property type="entry name" value="OUTER MEMBRANE PROTEIN-RELATED"/>
    <property type="match status" value="1"/>
</dbReference>
<proteinExistence type="predicted"/>
<dbReference type="EMBL" id="JARFYN010000046">
    <property type="protein sequence ID" value="MDL2409220.1"/>
    <property type="molecule type" value="Genomic_DNA"/>
</dbReference>
<feature type="region of interest" description="Disordered" evidence="1">
    <location>
        <begin position="24"/>
        <end position="44"/>
    </location>
</feature>
<organism evidence="2 3">
    <name type="scientific">Rhizobium calliandrae</name>
    <dbReference type="NCBI Taxonomy" id="1312182"/>
    <lineage>
        <taxon>Bacteria</taxon>
        <taxon>Pseudomonadati</taxon>
        <taxon>Pseudomonadota</taxon>
        <taxon>Alphaproteobacteria</taxon>
        <taxon>Hyphomicrobiales</taxon>
        <taxon>Rhizobiaceae</taxon>
        <taxon>Rhizobium/Agrobacterium group</taxon>
        <taxon>Rhizobium</taxon>
    </lineage>
</organism>
<gene>
    <name evidence="2" type="ORF">PY650_27010</name>
</gene>
<name>A0ABT7KMK1_9HYPH</name>
<dbReference type="PANTHER" id="PTHR40269:SF1">
    <property type="entry name" value="OUTER MEMBRANE PROTEIN"/>
    <property type="match status" value="1"/>
</dbReference>
<evidence type="ECO:0000256" key="1">
    <source>
        <dbReference type="SAM" id="MobiDB-lite"/>
    </source>
</evidence>
<keyword evidence="3" id="KW-1185">Reference proteome</keyword>
<dbReference type="Proteomes" id="UP001172630">
    <property type="component" value="Unassembled WGS sequence"/>
</dbReference>
<protein>
    <submittedName>
        <fullName evidence="2">DUF3300 domain-containing protein</fullName>
    </submittedName>
</protein>
<feature type="region of interest" description="Disordered" evidence="1">
    <location>
        <begin position="292"/>
        <end position="466"/>
    </location>
</feature>
<evidence type="ECO:0000313" key="2">
    <source>
        <dbReference type="EMBL" id="MDL2409220.1"/>
    </source>
</evidence>
<dbReference type="InterPro" id="IPR021728">
    <property type="entry name" value="DUF3300"/>
</dbReference>
<dbReference type="RefSeq" id="WP_285882688.1">
    <property type="nucleotide sequence ID" value="NZ_JARFYN010000046.1"/>
</dbReference>
<feature type="compositionally biased region" description="Low complexity" evidence="1">
    <location>
        <begin position="417"/>
        <end position="429"/>
    </location>
</feature>
<feature type="compositionally biased region" description="Polar residues" evidence="1">
    <location>
        <begin position="395"/>
        <end position="413"/>
    </location>
</feature>
<feature type="compositionally biased region" description="Low complexity" evidence="1">
    <location>
        <begin position="34"/>
        <end position="44"/>
    </location>
</feature>
<feature type="compositionally biased region" description="Gly residues" evidence="1">
    <location>
        <begin position="430"/>
        <end position="466"/>
    </location>
</feature>
<feature type="compositionally biased region" description="Basic and acidic residues" evidence="1">
    <location>
        <begin position="304"/>
        <end position="317"/>
    </location>
</feature>
<dbReference type="Pfam" id="PF11737">
    <property type="entry name" value="DUF3300"/>
    <property type="match status" value="1"/>
</dbReference>
<evidence type="ECO:0000313" key="3">
    <source>
        <dbReference type="Proteomes" id="UP001172630"/>
    </source>
</evidence>
<feature type="compositionally biased region" description="Basic and acidic residues" evidence="1">
    <location>
        <begin position="326"/>
        <end position="342"/>
    </location>
</feature>
<comment type="caution">
    <text evidence="2">The sequence shown here is derived from an EMBL/GenBank/DDBJ whole genome shotgun (WGS) entry which is preliminary data.</text>
</comment>
<accession>A0ABT7KMK1</accession>